<evidence type="ECO:0000313" key="2">
    <source>
        <dbReference type="Proteomes" id="UP000232673"/>
    </source>
</evidence>
<dbReference type="RefSeq" id="WP_079714733.1">
    <property type="nucleotide sequence ID" value="NZ_FUZC01000035.1"/>
</dbReference>
<accession>A0A2N0TRD2</accession>
<organism evidence="1 2">
    <name type="scientific">Salegentibacter salinarum</name>
    <dbReference type="NCBI Taxonomy" id="447422"/>
    <lineage>
        <taxon>Bacteria</taxon>
        <taxon>Pseudomonadati</taxon>
        <taxon>Bacteroidota</taxon>
        <taxon>Flavobacteriia</taxon>
        <taxon>Flavobacteriales</taxon>
        <taxon>Flavobacteriaceae</taxon>
        <taxon>Salegentibacter</taxon>
    </lineage>
</organism>
<name>A0A2N0TRD2_9FLAO</name>
<evidence type="ECO:0000313" key="1">
    <source>
        <dbReference type="EMBL" id="PKD17304.1"/>
    </source>
</evidence>
<dbReference type="OrthoDB" id="1363887at2"/>
<reference evidence="1 2" key="1">
    <citation type="submission" date="2015-10" db="EMBL/GenBank/DDBJ databases">
        <title>Draft genome sequence of Salegentibacter salinarum KCTC 12975.</title>
        <authorList>
            <person name="Lin W."/>
            <person name="Zheng Q."/>
        </authorList>
    </citation>
    <scope>NUCLEOTIDE SEQUENCE [LARGE SCALE GENOMIC DNA]</scope>
    <source>
        <strain evidence="1 2">KCTC 12975</strain>
    </source>
</reference>
<dbReference type="AlphaFoldDB" id="A0A2N0TRD2"/>
<dbReference type="EMBL" id="LKTS01000035">
    <property type="protein sequence ID" value="PKD17304.1"/>
    <property type="molecule type" value="Genomic_DNA"/>
</dbReference>
<comment type="caution">
    <text evidence="1">The sequence shown here is derived from an EMBL/GenBank/DDBJ whole genome shotgun (WGS) entry which is preliminary data.</text>
</comment>
<keyword evidence="2" id="KW-1185">Reference proteome</keyword>
<proteinExistence type="predicted"/>
<dbReference type="Proteomes" id="UP000232673">
    <property type="component" value="Unassembled WGS sequence"/>
</dbReference>
<gene>
    <name evidence="1" type="ORF">APR41_18575</name>
</gene>
<dbReference type="STRING" id="447422.SAMN05660903_03808"/>
<sequence>MKKYLHFLIIFVSLPILNCCSDDDDDDSQTCPQTEIASMKINGELKQFDVNRWGINIDNDGTGHTLALGLMTGVFQPQQDTYAITIKLPYKQTGNNIIEEFIYLRVQNGTSSEIDFVAQGEIESNVLVNTNSCFSVTFSGSVMLNGNEIIIEDGIVEHIYDEPFD</sequence>
<protein>
    <submittedName>
        <fullName evidence="1">Uncharacterized protein</fullName>
    </submittedName>
</protein>